<keyword evidence="4 11" id="KW-0679">Respiratory chain</keyword>
<dbReference type="PANTHER" id="PTHR12436:SF4">
    <property type="entry name" value="LEUKOCYTE RECEPTOR CLUSTER MEMBER 8"/>
    <property type="match status" value="1"/>
</dbReference>
<dbReference type="Pfam" id="PF02939">
    <property type="entry name" value="UcrQ"/>
    <property type="match status" value="1"/>
</dbReference>
<dbReference type="OrthoDB" id="199574at2759"/>
<dbReference type="EMBL" id="KB007966">
    <property type="protein sequence ID" value="ELR17944.1"/>
    <property type="molecule type" value="Genomic_DNA"/>
</dbReference>
<keyword evidence="8" id="KW-1133">Transmembrane helix</keyword>
<accession>L8GXE4</accession>
<dbReference type="VEuPathDB" id="AmoebaDB:ACA1_208220"/>
<proteinExistence type="inferred from homology"/>
<dbReference type="Proteomes" id="UP000011083">
    <property type="component" value="Unassembled WGS sequence"/>
</dbReference>
<comment type="similarity">
    <text evidence="2 11">Belongs to the UQCRQ/QCR8 family.</text>
</comment>
<evidence type="ECO:0000256" key="12">
    <source>
        <dbReference type="SAM" id="MobiDB-lite"/>
    </source>
</evidence>
<dbReference type="Pfam" id="PF03399">
    <property type="entry name" value="SAC3_GANP"/>
    <property type="match status" value="1"/>
</dbReference>
<evidence type="ECO:0000313" key="15">
    <source>
        <dbReference type="Proteomes" id="UP000011083"/>
    </source>
</evidence>
<evidence type="ECO:0000256" key="2">
    <source>
        <dbReference type="ARBA" id="ARBA00007668"/>
    </source>
</evidence>
<evidence type="ECO:0000256" key="8">
    <source>
        <dbReference type="ARBA" id="ARBA00022989"/>
    </source>
</evidence>
<dbReference type="Gene3D" id="1.25.40.990">
    <property type="match status" value="1"/>
</dbReference>
<keyword evidence="5" id="KW-0812">Transmembrane</keyword>
<evidence type="ECO:0000256" key="11">
    <source>
        <dbReference type="RuleBase" id="RU368118"/>
    </source>
</evidence>
<dbReference type="OMA" id="WKERGDY"/>
<gene>
    <name evidence="14" type="ORF">ACA1_208220</name>
</gene>
<keyword evidence="6 11" id="KW-0999">Mitochondrion inner membrane</keyword>
<feature type="compositionally biased region" description="Low complexity" evidence="12">
    <location>
        <begin position="38"/>
        <end position="52"/>
    </location>
</feature>
<dbReference type="GeneID" id="14918767"/>
<evidence type="ECO:0000256" key="7">
    <source>
        <dbReference type="ARBA" id="ARBA00022982"/>
    </source>
</evidence>
<evidence type="ECO:0000256" key="5">
    <source>
        <dbReference type="ARBA" id="ARBA00022692"/>
    </source>
</evidence>
<keyword evidence="10" id="KW-0472">Membrane</keyword>
<sequence>GPTYQAAASYYGNQQQTWDTNAWAAYYAAWQSPQTAQAQPATAATTPTSAAANPGQPQGYQAQHAAAWAAYYQQYGMTGYGSPVQAGPAAASSAPAAASTAKAAVEMYDPTQPTTTSYVQPSAPAYLSAGSAQPQPKVSFQLRPSNPSVVAQGKFQPKTPVTSTPQAMQSAGGNGTASTASGWPPNLRAYVERAFASCTSDQERNEMETVLKRVISETMQDGSMWTKNWDTEALPRLGAEQQQKRPAEAPSPNAAEKSRKKMKPEPKKSKQLQLMSLEGGNDRRALRSARFAEVGTQAPRRRRSNSSQPSVALDMDDQDWERMVVRGTCTTLEKEYLRLTSAPDPSTVRPEPILKKWLKALLDKYSQKPDYIYTCNQLKAIRQDLTVQHIKNGFTIKVYEKHARLALQNYARWTANSQFNGATKQGDVYEFNACQSRLIELYDEVEDQGNVEEFTGYRILHSLYSNSMADVAFLMAELTPREREARPIAHALGVRAALAMSDYHNFFKLYKQTPNMGAYIIDLFIEKMRITALKTICKAYRPTIDVNWLLSELAFGNRKKTGLLFLRENGVVFDAKAKTEGVRWTTYTLSPFRQKMFPGFWTGLIPRQIKRWKYNFPRVAPPILAGIAIYTWGNWKHDQIARSHWY</sequence>
<evidence type="ECO:0000313" key="14">
    <source>
        <dbReference type="EMBL" id="ELR17944.1"/>
    </source>
</evidence>
<dbReference type="GO" id="GO:0006122">
    <property type="term" value="P:mitochondrial electron transport, ubiquinol to cytochrome c"/>
    <property type="evidence" value="ECO:0007669"/>
    <property type="project" value="UniProtKB-UniRule"/>
</dbReference>
<dbReference type="AlphaFoldDB" id="L8GXE4"/>
<dbReference type="InterPro" id="IPR004205">
    <property type="entry name" value="Cyt_bc1_su8"/>
</dbReference>
<keyword evidence="7 11" id="KW-0249">Electron transport</keyword>
<feature type="region of interest" description="Disordered" evidence="12">
    <location>
        <begin position="239"/>
        <end position="315"/>
    </location>
</feature>
<reference evidence="14 15" key="1">
    <citation type="journal article" date="2013" name="Genome Biol.">
        <title>Genome of Acanthamoeba castellanii highlights extensive lateral gene transfer and early evolution of tyrosine kinase signaling.</title>
        <authorList>
            <person name="Clarke M."/>
            <person name="Lohan A.J."/>
            <person name="Liu B."/>
            <person name="Lagkouvardos I."/>
            <person name="Roy S."/>
            <person name="Zafar N."/>
            <person name="Bertelli C."/>
            <person name="Schilde C."/>
            <person name="Kianianmomeni A."/>
            <person name="Burglin T.R."/>
            <person name="Frech C."/>
            <person name="Turcotte B."/>
            <person name="Kopec K.O."/>
            <person name="Synnott J.M."/>
            <person name="Choo C."/>
            <person name="Paponov I."/>
            <person name="Finkler A."/>
            <person name="Soon Heng Tan C."/>
            <person name="Hutchins A.P."/>
            <person name="Weinmeier T."/>
            <person name="Rattei T."/>
            <person name="Chu J.S."/>
            <person name="Gimenez G."/>
            <person name="Irimia M."/>
            <person name="Rigden D.J."/>
            <person name="Fitzpatrick D.A."/>
            <person name="Lorenzo-Morales J."/>
            <person name="Bateman A."/>
            <person name="Chiu C.H."/>
            <person name="Tang P."/>
            <person name="Hegemann P."/>
            <person name="Fromm H."/>
            <person name="Raoult D."/>
            <person name="Greub G."/>
            <person name="Miranda-Saavedra D."/>
            <person name="Chen N."/>
            <person name="Nash P."/>
            <person name="Ginger M.L."/>
            <person name="Horn M."/>
            <person name="Schaap P."/>
            <person name="Caler L."/>
            <person name="Loftus B."/>
        </authorList>
    </citation>
    <scope>NUCLEOTIDE SEQUENCE [LARGE SCALE GENOMIC DNA]</scope>
    <source>
        <strain evidence="14 15">Neff</strain>
    </source>
</reference>
<keyword evidence="15" id="KW-1185">Reference proteome</keyword>
<evidence type="ECO:0000259" key="13">
    <source>
        <dbReference type="Pfam" id="PF03399"/>
    </source>
</evidence>
<feature type="domain" description="SAC3/GANP/THP3 conserved" evidence="13">
    <location>
        <begin position="334"/>
        <end position="560"/>
    </location>
</feature>
<dbReference type="RefSeq" id="XP_004339960.1">
    <property type="nucleotide sequence ID" value="XM_004339912.1"/>
</dbReference>
<dbReference type="InterPro" id="IPR036642">
    <property type="entry name" value="Cyt_bc1_su8_sf"/>
</dbReference>
<evidence type="ECO:0000256" key="9">
    <source>
        <dbReference type="ARBA" id="ARBA00023128"/>
    </source>
</evidence>
<feature type="region of interest" description="Disordered" evidence="12">
    <location>
        <begin position="148"/>
        <end position="183"/>
    </location>
</feature>
<dbReference type="GO" id="GO:0045275">
    <property type="term" value="C:respiratory chain complex III"/>
    <property type="evidence" value="ECO:0007669"/>
    <property type="project" value="UniProtKB-UniRule"/>
</dbReference>
<dbReference type="InterPro" id="IPR005062">
    <property type="entry name" value="SAC3/GANP/THP3_conserved"/>
</dbReference>
<protein>
    <recommendedName>
        <fullName evidence="11">Cytochrome b-c1 complex subunit 8</fullName>
    </recommendedName>
    <alternativeName>
        <fullName evidence="11">Complex III subunit 8</fullName>
    </alternativeName>
</protein>
<dbReference type="KEGG" id="acan:ACA1_208220"/>
<dbReference type="GO" id="GO:0005743">
    <property type="term" value="C:mitochondrial inner membrane"/>
    <property type="evidence" value="ECO:0007669"/>
    <property type="project" value="UniProtKB-SubCell"/>
</dbReference>
<evidence type="ECO:0000256" key="6">
    <source>
        <dbReference type="ARBA" id="ARBA00022792"/>
    </source>
</evidence>
<dbReference type="SUPFAM" id="SSF81508">
    <property type="entry name" value="Ubiquinone-binding protein QP-C of cytochrome bc1 complex (Ubiquinol-cytochrome c reductase)"/>
    <property type="match status" value="1"/>
</dbReference>
<organism evidence="14 15">
    <name type="scientific">Acanthamoeba castellanii (strain ATCC 30010 / Neff)</name>
    <dbReference type="NCBI Taxonomy" id="1257118"/>
    <lineage>
        <taxon>Eukaryota</taxon>
        <taxon>Amoebozoa</taxon>
        <taxon>Discosea</taxon>
        <taxon>Longamoebia</taxon>
        <taxon>Centramoebida</taxon>
        <taxon>Acanthamoebidae</taxon>
        <taxon>Acanthamoeba</taxon>
    </lineage>
</organism>
<evidence type="ECO:0000256" key="3">
    <source>
        <dbReference type="ARBA" id="ARBA00022448"/>
    </source>
</evidence>
<feature type="region of interest" description="Disordered" evidence="12">
    <location>
        <begin position="38"/>
        <end position="57"/>
    </location>
</feature>
<feature type="non-terminal residue" evidence="14">
    <location>
        <position position="1"/>
    </location>
</feature>
<comment type="subcellular location">
    <subcellularLocation>
        <location evidence="1 11">Mitochondrion inner membrane</location>
        <topology evidence="1 11">Single-pass membrane protein</topology>
    </subcellularLocation>
</comment>
<dbReference type="InterPro" id="IPR045107">
    <property type="entry name" value="SAC3/GANP/THP3"/>
</dbReference>
<dbReference type="GO" id="GO:0005634">
    <property type="term" value="C:nucleus"/>
    <property type="evidence" value="ECO:0007669"/>
    <property type="project" value="TreeGrafter"/>
</dbReference>
<keyword evidence="9 11" id="KW-0496">Mitochondrion</keyword>
<name>L8GXE4_ACACF</name>
<keyword evidence="3 11" id="KW-0813">Transport</keyword>
<dbReference type="PANTHER" id="PTHR12436">
    <property type="entry name" value="80 KDA MCM3-ASSOCIATED PROTEIN"/>
    <property type="match status" value="1"/>
</dbReference>
<evidence type="ECO:0000256" key="10">
    <source>
        <dbReference type="ARBA" id="ARBA00023136"/>
    </source>
</evidence>
<comment type="function">
    <text evidence="11">Component of the ubiquinol-cytochrome c oxidoreductase, a multisubunit transmembrane complex that is part of the mitochondrial electron transport chain which drives oxidative phosphorylation. The complex plays an important role in the uptake of multiple carbon sources present in different host niches.</text>
</comment>
<dbReference type="STRING" id="1257118.L8GXE4"/>
<evidence type="ECO:0000256" key="4">
    <source>
        <dbReference type="ARBA" id="ARBA00022660"/>
    </source>
</evidence>
<comment type="subunit">
    <text evidence="11">Component of the ubiquinol-cytochrome c oxidoreductase (cytochrome b-c1 complex, complex III, CIII), a multisubunit enzyme composed of 3 respiratory subunits cytochrome b, cytochrome c1 and Rieske protein, 2 core protein subunits, and additional low-molecular weight protein subunits. The complex exists as an obligatory dimer and forms supercomplexes (SCs) in the inner mitochondrial membrane with cytochrome c oxidase (complex IV, CIV).</text>
</comment>
<feature type="compositionally biased region" description="Polar residues" evidence="12">
    <location>
        <begin position="159"/>
        <end position="169"/>
    </location>
</feature>
<evidence type="ECO:0000256" key="1">
    <source>
        <dbReference type="ARBA" id="ARBA00004434"/>
    </source>
</evidence>